<proteinExistence type="predicted"/>
<dbReference type="AlphaFoldDB" id="A0AB39IEX3"/>
<gene>
    <name evidence="1" type="ORF">LF923_0001975</name>
</gene>
<accession>A0AB39IEX3</accession>
<sequence>MSHSAFLLAGKLGYTARATAKSVAGIGVPTITTVSKKHVHHVACFFIDSACAHLSMVAQAGAPKGAPEPVVAGYANPVWATTHGIGVSGGGCFLLTTEAALWLRPLAIPACNLSPLLRRCAMYNPTPLLLEEIADHCRVLAYAIIELENPVAKELLMFILWERLNLLNDTLDAEVPDNE</sequence>
<dbReference type="EMBL" id="CP162411">
    <property type="protein sequence ID" value="XDL15067.1"/>
    <property type="molecule type" value="Genomic_DNA"/>
</dbReference>
<dbReference type="RefSeq" id="WP_015848025.1">
    <property type="nucleotide sequence ID" value="NZ_CP162411.1"/>
</dbReference>
<dbReference type="GeneID" id="89764197"/>
<dbReference type="InterPro" id="IPR018880">
    <property type="entry name" value="Phage_P4_Ash"/>
</dbReference>
<name>A0AB39IEX3_9GAMM</name>
<protein>
    <submittedName>
        <fullName evidence="1">Ash family protein</fullName>
    </submittedName>
</protein>
<dbReference type="Pfam" id="PF10554">
    <property type="entry name" value="Phage_ASH"/>
    <property type="match status" value="1"/>
</dbReference>
<organism evidence="1">
    <name type="scientific">Dickeya oryzae</name>
    <dbReference type="NCBI Taxonomy" id="1240404"/>
    <lineage>
        <taxon>Bacteria</taxon>
        <taxon>Pseudomonadati</taxon>
        <taxon>Pseudomonadota</taxon>
        <taxon>Gammaproteobacteria</taxon>
        <taxon>Enterobacterales</taxon>
        <taxon>Pectobacteriaceae</taxon>
        <taxon>Dickeya</taxon>
    </lineage>
</organism>
<reference evidence="1" key="1">
    <citation type="submission" date="2024-07" db="EMBL/GenBank/DDBJ databases">
        <authorList>
            <person name="Pedron J."/>
        </authorList>
    </citation>
    <scope>NUCLEOTIDE SEQUENCE</scope>
    <source>
        <strain evidence="1">A642-S2-A17</strain>
    </source>
</reference>
<evidence type="ECO:0000313" key="1">
    <source>
        <dbReference type="EMBL" id="XDL15067.1"/>
    </source>
</evidence>